<reference evidence="2 3" key="1">
    <citation type="submission" date="2021-08" db="EMBL/GenBank/DDBJ databases">
        <title>Lysobacter sp. strain CJ11 Genome sequencing and assembly.</title>
        <authorList>
            <person name="Kim I."/>
        </authorList>
    </citation>
    <scope>NUCLEOTIDE SEQUENCE [LARGE SCALE GENOMIC DNA]</scope>
    <source>
        <strain evidence="2 3">CJ11</strain>
    </source>
</reference>
<gene>
    <name evidence="2" type="ORF">H8L67_07275</name>
</gene>
<dbReference type="EMBL" id="CP080544">
    <property type="protein sequence ID" value="QYR52399.1"/>
    <property type="molecule type" value="Genomic_DNA"/>
</dbReference>
<evidence type="ECO:0000256" key="1">
    <source>
        <dbReference type="SAM" id="SignalP"/>
    </source>
</evidence>
<sequence>MKLFNGAVAAALVCACATPSVVRADQIKDMAEKAGFTRCKVEIDDIEKRYLADARDSSADASDVSKGDSKPFVVAVAVLDEKGERTQLHVTFVPRGTSGCDYVLLETRHVPQHCNTALQAREGGYNYVGPWGEGMSAMQDTDGHDGFLFTPSADVESCVVTRRELQFGK</sequence>
<dbReference type="PROSITE" id="PS51257">
    <property type="entry name" value="PROKAR_LIPOPROTEIN"/>
    <property type="match status" value="1"/>
</dbReference>
<keyword evidence="1" id="KW-0732">Signal</keyword>
<evidence type="ECO:0000313" key="3">
    <source>
        <dbReference type="Proteomes" id="UP000824755"/>
    </source>
</evidence>
<evidence type="ECO:0000313" key="2">
    <source>
        <dbReference type="EMBL" id="QYR52399.1"/>
    </source>
</evidence>
<organism evidence="2 3">
    <name type="scientific">Lysobacter soyae</name>
    <dbReference type="NCBI Taxonomy" id="2764185"/>
    <lineage>
        <taxon>Bacteria</taxon>
        <taxon>Pseudomonadati</taxon>
        <taxon>Pseudomonadota</taxon>
        <taxon>Gammaproteobacteria</taxon>
        <taxon>Lysobacterales</taxon>
        <taxon>Lysobacteraceae</taxon>
        <taxon>Lysobacter</taxon>
    </lineage>
</organism>
<dbReference type="Proteomes" id="UP000824755">
    <property type="component" value="Chromosome"/>
</dbReference>
<protein>
    <recommendedName>
        <fullName evidence="4">Lipoprotein</fullName>
    </recommendedName>
</protein>
<dbReference type="RefSeq" id="WP_220379185.1">
    <property type="nucleotide sequence ID" value="NZ_CP080544.1"/>
</dbReference>
<feature type="signal peptide" evidence="1">
    <location>
        <begin position="1"/>
        <end position="24"/>
    </location>
</feature>
<evidence type="ECO:0008006" key="4">
    <source>
        <dbReference type="Google" id="ProtNLM"/>
    </source>
</evidence>
<accession>A0ABX8WPB2</accession>
<keyword evidence="3" id="KW-1185">Reference proteome</keyword>
<proteinExistence type="predicted"/>
<feature type="chain" id="PRO_5045148366" description="Lipoprotein" evidence="1">
    <location>
        <begin position="25"/>
        <end position="169"/>
    </location>
</feature>
<name>A0ABX8WPB2_9GAMM</name>